<gene>
    <name evidence="2" type="ORF">H3H37_12310</name>
</gene>
<dbReference type="InterPro" id="IPR038727">
    <property type="entry name" value="NadR/Ttd14_AAA_dom"/>
</dbReference>
<comment type="caution">
    <text evidence="2">The sequence shown here is derived from an EMBL/GenBank/DDBJ whole genome shotgun (WGS) entry which is preliminary data.</text>
</comment>
<keyword evidence="2" id="KW-0547">Nucleotide-binding</keyword>
<keyword evidence="3" id="KW-1185">Reference proteome</keyword>
<evidence type="ECO:0000259" key="1">
    <source>
        <dbReference type="Pfam" id="PF13521"/>
    </source>
</evidence>
<dbReference type="Gene3D" id="3.40.50.300">
    <property type="entry name" value="P-loop containing nucleotide triphosphate hydrolases"/>
    <property type="match status" value="1"/>
</dbReference>
<evidence type="ECO:0000313" key="2">
    <source>
        <dbReference type="EMBL" id="MBA5637836.1"/>
    </source>
</evidence>
<evidence type="ECO:0000313" key="3">
    <source>
        <dbReference type="Proteomes" id="UP000534388"/>
    </source>
</evidence>
<dbReference type="GO" id="GO:0005524">
    <property type="term" value="F:ATP binding"/>
    <property type="evidence" value="ECO:0007669"/>
    <property type="project" value="UniProtKB-KW"/>
</dbReference>
<dbReference type="AlphaFoldDB" id="A0A7W2ESM0"/>
<dbReference type="PANTHER" id="PTHR37512">
    <property type="entry name" value="TRIFUNCTIONAL NAD BIOSYNTHESIS/REGULATOR PROTEIN NADR"/>
    <property type="match status" value="1"/>
</dbReference>
<protein>
    <submittedName>
        <fullName evidence="2">ATP-binding protein</fullName>
    </submittedName>
</protein>
<feature type="domain" description="NadR/Ttd14 AAA" evidence="1">
    <location>
        <begin position="9"/>
        <end position="164"/>
    </location>
</feature>
<dbReference type="InterPro" id="IPR027417">
    <property type="entry name" value="P-loop_NTPase"/>
</dbReference>
<proteinExistence type="predicted"/>
<dbReference type="Pfam" id="PF13521">
    <property type="entry name" value="AAA_28"/>
    <property type="match status" value="1"/>
</dbReference>
<dbReference type="Proteomes" id="UP000534388">
    <property type="component" value="Unassembled WGS sequence"/>
</dbReference>
<sequence>MSASAWPLRIAILGTASSGKSTLAAALAQRHGTLWVPEYLREFVDTHGRVPVAEDQYPIARTQVEREDAAAAHARALLFCDTTPLMTAVYSRHYFGGIDAQLEQLVDQHRYHRTLVMAPDIPWVADGLHRECEQVSRIVQDLLLEELARRAIPYTMVQGGLEQRLAQVDEVLGC</sequence>
<dbReference type="SUPFAM" id="SSF52540">
    <property type="entry name" value="P-loop containing nucleoside triphosphate hydrolases"/>
    <property type="match status" value="1"/>
</dbReference>
<organism evidence="2 3">
    <name type="scientific">Rugamonas brunnea</name>
    <dbReference type="NCBI Taxonomy" id="2758569"/>
    <lineage>
        <taxon>Bacteria</taxon>
        <taxon>Pseudomonadati</taxon>
        <taxon>Pseudomonadota</taxon>
        <taxon>Betaproteobacteria</taxon>
        <taxon>Burkholderiales</taxon>
        <taxon>Oxalobacteraceae</taxon>
        <taxon>Telluria group</taxon>
        <taxon>Rugamonas</taxon>
    </lineage>
</organism>
<keyword evidence="2" id="KW-0067">ATP-binding</keyword>
<name>A0A7W2ESM0_9BURK</name>
<dbReference type="PANTHER" id="PTHR37512:SF1">
    <property type="entry name" value="NADR_TTD14 AAA DOMAIN-CONTAINING PROTEIN"/>
    <property type="match status" value="1"/>
</dbReference>
<reference evidence="2 3" key="1">
    <citation type="submission" date="2020-07" db="EMBL/GenBank/DDBJ databases">
        <title>Novel species isolated from subtropical streams in China.</title>
        <authorList>
            <person name="Lu H."/>
        </authorList>
    </citation>
    <scope>NUCLEOTIDE SEQUENCE [LARGE SCALE GENOMIC DNA]</scope>
    <source>
        <strain evidence="2 3">LX20W</strain>
    </source>
</reference>
<dbReference type="RefSeq" id="WP_182162815.1">
    <property type="nucleotide sequence ID" value="NZ_JACEZT010000007.1"/>
</dbReference>
<dbReference type="InterPro" id="IPR052735">
    <property type="entry name" value="NAD_biosynth-regulator"/>
</dbReference>
<dbReference type="EMBL" id="JACEZT010000007">
    <property type="protein sequence ID" value="MBA5637836.1"/>
    <property type="molecule type" value="Genomic_DNA"/>
</dbReference>
<accession>A0A7W2ESM0</accession>